<keyword evidence="2" id="KW-1133">Transmembrane helix</keyword>
<evidence type="ECO:0000256" key="2">
    <source>
        <dbReference type="SAM" id="Phobius"/>
    </source>
</evidence>
<reference evidence="3 4" key="1">
    <citation type="submission" date="2020-08" db="EMBL/GenBank/DDBJ databases">
        <authorList>
            <person name="Newling K."/>
            <person name="Davey J."/>
            <person name="Forrester S."/>
        </authorList>
    </citation>
    <scope>NUCLEOTIDE SEQUENCE [LARGE SCALE GENOMIC DNA]</scope>
    <source>
        <strain evidence="4">Crithidia deanei Carvalho (ATCC PRA-265)</strain>
    </source>
</reference>
<feature type="region of interest" description="Disordered" evidence="1">
    <location>
        <begin position="1"/>
        <end position="30"/>
    </location>
</feature>
<name>A0A7G2C7Q2_9TRYP</name>
<keyword evidence="4" id="KW-1185">Reference proteome</keyword>
<feature type="compositionally biased region" description="Low complexity" evidence="1">
    <location>
        <begin position="107"/>
        <end position="118"/>
    </location>
</feature>
<keyword evidence="2" id="KW-0812">Transmembrane</keyword>
<dbReference type="AlphaFoldDB" id="A0A7G2C7Q2"/>
<proteinExistence type="predicted"/>
<feature type="transmembrane region" description="Helical" evidence="2">
    <location>
        <begin position="268"/>
        <end position="291"/>
    </location>
</feature>
<protein>
    <submittedName>
        <fullName evidence="3">Uncharacterized protein</fullName>
    </submittedName>
</protein>
<evidence type="ECO:0000256" key="1">
    <source>
        <dbReference type="SAM" id="MobiDB-lite"/>
    </source>
</evidence>
<sequence length="391" mass="42560">MEGPHKYHPPHRRYTQCLPSELPGDASQSSHNANHFCTSILSLDPAKEDGANSTNVSDALQHTKQNMETIPCKLPAVVMSVADVGAGSRRCRESAISFSEETHHTPNHNSNNNNKHSSIPMDSTLLTDSVEYDVHFISPNATNNNSTMNTNNNNMNNNNNNYKPRQLGVARHPADISTTSRYGNPSRFLSTANISSSMNANSNSIPVAGDSSSHLHGDCTPEKPTSFHIKDVLHVHRGEEGFTGGEMQQWLHGGENGQKKPFTLRVPLYALTTLILVVMVAIIGSLSIVPLDHVAGKSIDRVSVLLSGSLGNSVSDAIQSSLYYLPMSVKGFTTGWLVDSTTRTWPWTEDDMPQAMRQLCESIALSQSSHLLYLSISSPISGYGGLLLWAV</sequence>
<dbReference type="Proteomes" id="UP000515908">
    <property type="component" value="Chromosome 05"/>
</dbReference>
<accession>A0A7G2C7Q2</accession>
<dbReference type="EMBL" id="LR877149">
    <property type="protein sequence ID" value="CAD2215609.1"/>
    <property type="molecule type" value="Genomic_DNA"/>
</dbReference>
<feature type="compositionally biased region" description="Basic residues" evidence="1">
    <location>
        <begin position="1"/>
        <end position="14"/>
    </location>
</feature>
<keyword evidence="2" id="KW-0472">Membrane</keyword>
<dbReference type="VEuPathDB" id="TriTrypDB:ADEAN_000306400"/>
<evidence type="ECO:0000313" key="4">
    <source>
        <dbReference type="Proteomes" id="UP000515908"/>
    </source>
</evidence>
<feature type="region of interest" description="Disordered" evidence="1">
    <location>
        <begin position="98"/>
        <end position="120"/>
    </location>
</feature>
<organism evidence="3 4">
    <name type="scientific">Angomonas deanei</name>
    <dbReference type="NCBI Taxonomy" id="59799"/>
    <lineage>
        <taxon>Eukaryota</taxon>
        <taxon>Discoba</taxon>
        <taxon>Euglenozoa</taxon>
        <taxon>Kinetoplastea</taxon>
        <taxon>Metakinetoplastina</taxon>
        <taxon>Trypanosomatida</taxon>
        <taxon>Trypanosomatidae</taxon>
        <taxon>Strigomonadinae</taxon>
        <taxon>Angomonas</taxon>
    </lineage>
</organism>
<gene>
    <name evidence="3" type="ORF">ADEAN_000306400</name>
</gene>
<evidence type="ECO:0000313" key="3">
    <source>
        <dbReference type="EMBL" id="CAD2215609.1"/>
    </source>
</evidence>